<dbReference type="Proteomes" id="UP000297814">
    <property type="component" value="Unassembled WGS sequence"/>
</dbReference>
<feature type="compositionally biased region" description="Basic and acidic residues" evidence="1">
    <location>
        <begin position="234"/>
        <end position="246"/>
    </location>
</feature>
<feature type="compositionally biased region" description="Basic residues" evidence="1">
    <location>
        <begin position="247"/>
        <end position="259"/>
    </location>
</feature>
<evidence type="ECO:0000256" key="1">
    <source>
        <dbReference type="SAM" id="MobiDB-lite"/>
    </source>
</evidence>
<accession>A0A4Z1GXH0</accession>
<reference evidence="2 3" key="1">
    <citation type="submission" date="2017-12" db="EMBL/GenBank/DDBJ databases">
        <title>Comparative genomics of Botrytis spp.</title>
        <authorList>
            <person name="Valero-Jimenez C.A."/>
            <person name="Tapia P."/>
            <person name="Veloso J."/>
            <person name="Silva-Moreno E."/>
            <person name="Staats M."/>
            <person name="Valdes J.H."/>
            <person name="Van Kan J.A.L."/>
        </authorList>
    </citation>
    <scope>NUCLEOTIDE SEQUENCE [LARGE SCALE GENOMIC DNA]</scope>
    <source>
        <strain evidence="2 3">Bh0001</strain>
    </source>
</reference>
<dbReference type="AlphaFoldDB" id="A0A4Z1GXH0"/>
<evidence type="ECO:0000313" key="3">
    <source>
        <dbReference type="Proteomes" id="UP000297814"/>
    </source>
</evidence>
<feature type="region of interest" description="Disordered" evidence="1">
    <location>
        <begin position="234"/>
        <end position="284"/>
    </location>
</feature>
<evidence type="ECO:0000313" key="2">
    <source>
        <dbReference type="EMBL" id="TGO40489.1"/>
    </source>
</evidence>
<dbReference type="EMBL" id="PQXK01000036">
    <property type="protein sequence ID" value="TGO40489.1"/>
    <property type="molecule type" value="Genomic_DNA"/>
</dbReference>
<name>A0A4Z1GXH0_9HELO</name>
<organism evidence="2 3">
    <name type="scientific">Botrytis hyacinthi</name>
    <dbReference type="NCBI Taxonomy" id="278943"/>
    <lineage>
        <taxon>Eukaryota</taxon>
        <taxon>Fungi</taxon>
        <taxon>Dikarya</taxon>
        <taxon>Ascomycota</taxon>
        <taxon>Pezizomycotina</taxon>
        <taxon>Leotiomycetes</taxon>
        <taxon>Helotiales</taxon>
        <taxon>Sclerotiniaceae</taxon>
        <taxon>Botrytis</taxon>
    </lineage>
</organism>
<comment type="caution">
    <text evidence="2">The sequence shown here is derived from an EMBL/GenBank/DDBJ whole genome shotgun (WGS) entry which is preliminary data.</text>
</comment>
<proteinExistence type="predicted"/>
<protein>
    <submittedName>
        <fullName evidence="2">Uncharacterized protein</fullName>
    </submittedName>
</protein>
<gene>
    <name evidence="2" type="ORF">BHYA_0036g00220</name>
</gene>
<keyword evidence="3" id="KW-1185">Reference proteome</keyword>
<sequence length="284" mass="32653">MATYDDAPIDRYLNDSEGPFAGLLSSTHRLPRQFANEAYDASTCSTISQDSTSTVSPYSENDESVFSMQSRGSYTTATSRQSIQSNPVAGWNLPIPQISQINTTVVLPCEFISINCGVTFHPDDFENWLAHSLTHFKNLPPPSRCFCLFCDEEFEDTNDSHSNWRDRMIHSRDHFLDGKTNIRPDFPVIEYMRRNNLMDEADYTLAVQYTERPSVPSLVRKGFETPESILKRDRESKVPCDLQKEERHRKRSGHAHKGKERQSSTFPRKHMPVSIEHPEYTRIL</sequence>